<accession>W6QCN7</accession>
<evidence type="ECO:0000256" key="1">
    <source>
        <dbReference type="RuleBase" id="RU363045"/>
    </source>
</evidence>
<dbReference type="Gene3D" id="3.60.160.10">
    <property type="entry name" value="Mitochondrial biogenesis AIM24"/>
    <property type="match status" value="1"/>
</dbReference>
<dbReference type="Proteomes" id="UP000030686">
    <property type="component" value="Unassembled WGS sequence"/>
</dbReference>
<gene>
    <name evidence="3" type="ORF">PROQFM164_S02g002100</name>
</gene>
<keyword evidence="1" id="KW-0496">Mitochondrion</keyword>
<dbReference type="AlphaFoldDB" id="W6QCN7"/>
<dbReference type="STRING" id="1365484.W6QCN7"/>
<evidence type="ECO:0000313" key="3">
    <source>
        <dbReference type="EMBL" id="CDM31949.1"/>
    </source>
</evidence>
<dbReference type="PANTHER" id="PTHR43657">
    <property type="entry name" value="TRYPTOPHAN RNA-BINDING ATTENUATOR PROTEIN-LIKE PROTEIN"/>
    <property type="match status" value="1"/>
</dbReference>
<evidence type="ECO:0000256" key="2">
    <source>
        <dbReference type="SAM" id="MobiDB-lite"/>
    </source>
</evidence>
<organism evidence="3 4">
    <name type="scientific">Penicillium roqueforti (strain FM164)</name>
    <dbReference type="NCBI Taxonomy" id="1365484"/>
    <lineage>
        <taxon>Eukaryota</taxon>
        <taxon>Fungi</taxon>
        <taxon>Dikarya</taxon>
        <taxon>Ascomycota</taxon>
        <taxon>Pezizomycotina</taxon>
        <taxon>Eurotiomycetes</taxon>
        <taxon>Eurotiomycetidae</taxon>
        <taxon>Eurotiales</taxon>
        <taxon>Aspergillaceae</taxon>
        <taxon>Penicillium</taxon>
    </lineage>
</organism>
<protein>
    <recommendedName>
        <fullName evidence="1">Altered inheritance of mitochondria protein 24, mitochondrial</fullName>
    </recommendedName>
</protein>
<dbReference type="InterPro" id="IPR002838">
    <property type="entry name" value="AIM24"/>
</dbReference>
<feature type="region of interest" description="Disordered" evidence="2">
    <location>
        <begin position="150"/>
        <end position="170"/>
    </location>
</feature>
<dbReference type="EMBL" id="HG792016">
    <property type="protein sequence ID" value="CDM31949.1"/>
    <property type="molecule type" value="Genomic_DNA"/>
</dbReference>
<proteinExistence type="inferred from homology"/>
<dbReference type="PANTHER" id="PTHR43657:SF1">
    <property type="entry name" value="ALTERED INHERITANCE OF MITOCHONDRIA PROTEIN 24, MITOCHONDRIAL"/>
    <property type="match status" value="1"/>
</dbReference>
<dbReference type="SUPFAM" id="SSF51219">
    <property type="entry name" value="TRAP-like"/>
    <property type="match status" value="1"/>
</dbReference>
<keyword evidence="4" id="KW-1185">Reference proteome</keyword>
<dbReference type="GO" id="GO:0005739">
    <property type="term" value="C:mitochondrion"/>
    <property type="evidence" value="ECO:0007669"/>
    <property type="project" value="UniProtKB-SubCell"/>
</dbReference>
<comment type="subcellular location">
    <subcellularLocation>
        <location evidence="1">Mitochondrion</location>
    </subcellularLocation>
</comment>
<feature type="region of interest" description="Disordered" evidence="2">
    <location>
        <begin position="26"/>
        <end position="79"/>
    </location>
</feature>
<dbReference type="NCBIfam" id="TIGR00266">
    <property type="entry name" value="TIGR00266 family protein"/>
    <property type="match status" value="1"/>
</dbReference>
<dbReference type="OrthoDB" id="1705416at2759"/>
<sequence length="396" mass="42380">MSQDSSYYAPPPMTAPAHITSFSQSLAAPYYPPPPKQPSNGVYTPATPPAESPQPHRQTPSREYAAPPTSASPPQDPIAYNQAAFNYNNTIGRQPVSPPQQDPIAYNQAAFNYNNTIGRQPVSPPQQDPIAYNQAAFEQNHAIAMQTVSGGTPEHASEHGELTGTGGMNQDDTGVFNGGSYRISHRDSNSVLTVQLAMGCPLNIRPGAMIGMSTTITLRGTISFSWKKLLIGGSMTMSHYTGPGELLLAPSMLGDIIALHVDEPKEWKIGRDALLGYTAGIGHKHQSQGLSKGMFSGEGFFIYKITGSGILWMQSFGAIIRKDLDEGMSYFVDNGHLVAWDCKYKMERVASGGIVSGVTSGEGLACRFTGPGTVYLQTRNLNAFSAQMKLSAAKGG</sequence>
<name>W6QCN7_PENRF</name>
<evidence type="ECO:0000313" key="4">
    <source>
        <dbReference type="Proteomes" id="UP000030686"/>
    </source>
</evidence>
<comment type="similarity">
    <text evidence="1">Belongs to the AIM24 family.</text>
</comment>
<reference evidence="3" key="1">
    <citation type="journal article" date="2014" name="Nat. Commun.">
        <title>Multiple recent horizontal transfers of a large genomic region in cheese making fungi.</title>
        <authorList>
            <person name="Cheeseman K."/>
            <person name="Ropars J."/>
            <person name="Renault P."/>
            <person name="Dupont J."/>
            <person name="Gouzy J."/>
            <person name="Branca A."/>
            <person name="Abraham A.L."/>
            <person name="Ceppi M."/>
            <person name="Conseiller E."/>
            <person name="Debuchy R."/>
            <person name="Malagnac F."/>
            <person name="Goarin A."/>
            <person name="Silar P."/>
            <person name="Lacoste S."/>
            <person name="Sallet E."/>
            <person name="Bensimon A."/>
            <person name="Giraud T."/>
            <person name="Brygoo Y."/>
        </authorList>
    </citation>
    <scope>NUCLEOTIDE SEQUENCE [LARGE SCALE GENOMIC DNA]</scope>
    <source>
        <strain evidence="3">FM164</strain>
    </source>
</reference>
<dbReference type="InterPro" id="IPR036983">
    <property type="entry name" value="AIM24_sf"/>
</dbReference>
<dbReference type="Pfam" id="PF01987">
    <property type="entry name" value="AIM24"/>
    <property type="match status" value="1"/>
</dbReference>
<dbReference type="InterPro" id="IPR016031">
    <property type="entry name" value="Trp_RNA-bd_attenuator-like_dom"/>
</dbReference>